<accession>A0A919PIL9</accession>
<dbReference type="RefSeq" id="WP_203845967.1">
    <property type="nucleotide sequence ID" value="NZ_BAAAVW010000006.1"/>
</dbReference>
<dbReference type="AlphaFoldDB" id="A0A919PIL9"/>
<evidence type="ECO:0000313" key="3">
    <source>
        <dbReference type="Proteomes" id="UP000660611"/>
    </source>
</evidence>
<evidence type="ECO:0000256" key="1">
    <source>
        <dbReference type="SAM" id="Phobius"/>
    </source>
</evidence>
<name>A0A919PIL9_9ACTN</name>
<feature type="transmembrane region" description="Helical" evidence="1">
    <location>
        <begin position="125"/>
        <end position="145"/>
    </location>
</feature>
<reference evidence="2" key="1">
    <citation type="submission" date="2021-01" db="EMBL/GenBank/DDBJ databases">
        <title>Whole genome shotgun sequence of Dactylosporangium siamense NBRC 106093.</title>
        <authorList>
            <person name="Komaki H."/>
            <person name="Tamura T."/>
        </authorList>
    </citation>
    <scope>NUCLEOTIDE SEQUENCE</scope>
    <source>
        <strain evidence="2">NBRC 106093</strain>
    </source>
</reference>
<evidence type="ECO:0000313" key="2">
    <source>
        <dbReference type="EMBL" id="GIG44117.1"/>
    </source>
</evidence>
<dbReference type="Proteomes" id="UP000660611">
    <property type="component" value="Unassembled WGS sequence"/>
</dbReference>
<keyword evidence="1" id="KW-1133">Transmembrane helix</keyword>
<protein>
    <submittedName>
        <fullName evidence="2">Uncharacterized protein</fullName>
    </submittedName>
</protein>
<keyword evidence="1" id="KW-0472">Membrane</keyword>
<feature type="transmembrane region" description="Helical" evidence="1">
    <location>
        <begin position="87"/>
        <end position="104"/>
    </location>
</feature>
<proteinExistence type="predicted"/>
<keyword evidence="3" id="KW-1185">Reference proteome</keyword>
<dbReference type="EMBL" id="BONQ01000031">
    <property type="protein sequence ID" value="GIG44117.1"/>
    <property type="molecule type" value="Genomic_DNA"/>
</dbReference>
<gene>
    <name evidence="2" type="ORF">Dsi01nite_021580</name>
</gene>
<keyword evidence="1" id="KW-0812">Transmembrane</keyword>
<organism evidence="2 3">
    <name type="scientific">Dactylosporangium siamense</name>
    <dbReference type="NCBI Taxonomy" id="685454"/>
    <lineage>
        <taxon>Bacteria</taxon>
        <taxon>Bacillati</taxon>
        <taxon>Actinomycetota</taxon>
        <taxon>Actinomycetes</taxon>
        <taxon>Micromonosporales</taxon>
        <taxon>Micromonosporaceae</taxon>
        <taxon>Dactylosporangium</taxon>
    </lineage>
</organism>
<sequence length="296" mass="30678">MATDDLLFVVLDGAGGCLVALDEPTLAGPVSRAGRGGVIHLVPSGRPVLRPDPPGNAGLRALTGAGTVAVAGATVALSALLTPFVGAPIGVAGLALCGAGYRSGRSALDRRWGDRHRILRRPAEVGVFAGAFSAAQTILMLWPRLRDLVQVSTPSRELAGSLWTLAGLLHDRADLQEQLAELSRAAARLPAGSRAAAPLRDELAQRQALLRASLTELAGAVDARVSALETLAGECVDLVRDERAVVAAVEAIRSADRSLGLVVPPVVTPPDETGELASQTRSIVAAYRELTGLTRR</sequence>
<comment type="caution">
    <text evidence="2">The sequence shown here is derived from an EMBL/GenBank/DDBJ whole genome shotgun (WGS) entry which is preliminary data.</text>
</comment>